<sequence>MALSDELAEEILLRLPPDDPGSLVRAALSCKRALRLAADPGFRRRYRAFHGAAPMLGFVHNTKGARGSRRGMFGFLEEPPTVARFVPNLAASSSCLPSCEVRDCLVLDARHGRALLCIGLASRDSRLVVWDPVTDERCVLPLMPVTLYRANWNAAVLCTAAGCDHLDCHGNRFTVVFVAIDEMKVLDYTYSTEDFMWSWPPNPGAHQHDGHLNLEPSALVRDALYFVLQPGNKILEYNVGTREVAHWEGPQQVMDQEVPQVLCVVVVSIKELFVLFSREWPFESCLILYSVDLVSGRVKKVYKDTNVHGVFPCVSLCTPVNVQRLVTRVYYQKLRSEAEVTVGSGIALSSMYSVYAGTPRPRDQCSVLSELTSRSLHFFFSKISKPMPVDVEDRLRRVLLRAQVIVDEAMGRHITNQAMLLQLDMVRGAMYRGYYLLDSCCQSHCEDKKDKAVGYSSSLSKVNSLKRLSFSSTSRVVLKQLQKTLEDLNSMILDVQELVVFLMGYPRMSRQPYSMHLQLANCMFDRQVEAQFVINFLLNIQPHGDEGVEVLPIVGLGHVGKSTLVAHVCKDERVRDHFSEILFFNIHGFTDDEVGSFRKGCTDHMSNSNLDRRLLVVIELMGDLSEDAWNRLYNASKQCVSSGSKIIVTSRSDRIVKFGTTHALTLNYLSREAYWYFFKTLTFESMDPEMHPRLTHLAMEIAKALGNSLIGANIVARLLRDNLDAHFWCKVLALVRGSRFGEHPINFLNGDRSVHFARIGIPSQEFIVLPKYQCSQEEEVPQIRFEDVLYGSMKPQGKFEILAWKSQIPPYYSYVDTCEIRELKTTTAKRKR</sequence>
<accession>A0A835BVE9</accession>
<dbReference type="Gene3D" id="3.40.50.300">
    <property type="entry name" value="P-loop containing nucleotide triphosphate hydrolases"/>
    <property type="match status" value="1"/>
</dbReference>
<dbReference type="InterPro" id="IPR027417">
    <property type="entry name" value="P-loop_NTPase"/>
</dbReference>
<dbReference type="PANTHER" id="PTHR33377">
    <property type="entry name" value="OS10G0134700 PROTEIN-RELATED"/>
    <property type="match status" value="1"/>
</dbReference>
<evidence type="ECO:0000313" key="2">
    <source>
        <dbReference type="EMBL" id="KAF8713931.1"/>
    </source>
</evidence>
<organism evidence="2 3">
    <name type="scientific">Digitaria exilis</name>
    <dbReference type="NCBI Taxonomy" id="1010633"/>
    <lineage>
        <taxon>Eukaryota</taxon>
        <taxon>Viridiplantae</taxon>
        <taxon>Streptophyta</taxon>
        <taxon>Embryophyta</taxon>
        <taxon>Tracheophyta</taxon>
        <taxon>Spermatophyta</taxon>
        <taxon>Magnoliopsida</taxon>
        <taxon>Liliopsida</taxon>
        <taxon>Poales</taxon>
        <taxon>Poaceae</taxon>
        <taxon>PACMAD clade</taxon>
        <taxon>Panicoideae</taxon>
        <taxon>Panicodae</taxon>
        <taxon>Paniceae</taxon>
        <taxon>Anthephorinae</taxon>
        <taxon>Digitaria</taxon>
    </lineage>
</organism>
<protein>
    <recommendedName>
        <fullName evidence="1">NB-ARC domain-containing protein</fullName>
    </recommendedName>
</protein>
<proteinExistence type="predicted"/>
<name>A0A835BVE9_9POAL</name>
<keyword evidence="3" id="KW-1185">Reference proteome</keyword>
<dbReference type="OrthoDB" id="649712at2759"/>
<comment type="caution">
    <text evidence="2">The sequence shown here is derived from an EMBL/GenBank/DDBJ whole genome shotgun (WGS) entry which is preliminary data.</text>
</comment>
<evidence type="ECO:0000259" key="1">
    <source>
        <dbReference type="Pfam" id="PF00931"/>
    </source>
</evidence>
<evidence type="ECO:0000313" key="3">
    <source>
        <dbReference type="Proteomes" id="UP000636709"/>
    </source>
</evidence>
<feature type="domain" description="NB-ARC" evidence="1">
    <location>
        <begin position="546"/>
        <end position="684"/>
    </location>
</feature>
<dbReference type="Pfam" id="PF00931">
    <property type="entry name" value="NB-ARC"/>
    <property type="match status" value="1"/>
</dbReference>
<dbReference type="EMBL" id="JACEFO010001739">
    <property type="protein sequence ID" value="KAF8713931.1"/>
    <property type="molecule type" value="Genomic_DNA"/>
</dbReference>
<dbReference type="SUPFAM" id="SSF81383">
    <property type="entry name" value="F-box domain"/>
    <property type="match status" value="1"/>
</dbReference>
<dbReference type="SUPFAM" id="SSF52540">
    <property type="entry name" value="P-loop containing nucleoside triphosphate hydrolases"/>
    <property type="match status" value="1"/>
</dbReference>
<dbReference type="InterPro" id="IPR002182">
    <property type="entry name" value="NB-ARC"/>
</dbReference>
<gene>
    <name evidence="2" type="ORF">HU200_027913</name>
</gene>
<dbReference type="GO" id="GO:0043531">
    <property type="term" value="F:ADP binding"/>
    <property type="evidence" value="ECO:0007669"/>
    <property type="project" value="InterPro"/>
</dbReference>
<reference evidence="2" key="1">
    <citation type="submission" date="2020-07" db="EMBL/GenBank/DDBJ databases">
        <title>Genome sequence and genetic diversity analysis of an under-domesticated orphan crop, white fonio (Digitaria exilis).</title>
        <authorList>
            <person name="Bennetzen J.L."/>
            <person name="Chen S."/>
            <person name="Ma X."/>
            <person name="Wang X."/>
            <person name="Yssel A.E.J."/>
            <person name="Chaluvadi S.R."/>
            <person name="Johnson M."/>
            <person name="Gangashetty P."/>
            <person name="Hamidou F."/>
            <person name="Sanogo M.D."/>
            <person name="Zwaenepoel A."/>
            <person name="Wallace J."/>
            <person name="Van De Peer Y."/>
            <person name="Van Deynze A."/>
        </authorList>
    </citation>
    <scope>NUCLEOTIDE SEQUENCE</scope>
    <source>
        <tissue evidence="2">Leaves</tissue>
    </source>
</reference>
<dbReference type="Proteomes" id="UP000636709">
    <property type="component" value="Unassembled WGS sequence"/>
</dbReference>
<dbReference type="PANTHER" id="PTHR33377:SF92">
    <property type="entry name" value="NB-ARC DOMAIN-CONTAINING PROTEIN"/>
    <property type="match status" value="1"/>
</dbReference>
<dbReference type="InterPro" id="IPR036047">
    <property type="entry name" value="F-box-like_dom_sf"/>
</dbReference>
<dbReference type="AlphaFoldDB" id="A0A835BVE9"/>